<organism evidence="1">
    <name type="scientific">Aspergillus flavus</name>
    <dbReference type="NCBI Taxonomy" id="5059"/>
    <lineage>
        <taxon>Eukaryota</taxon>
        <taxon>Fungi</taxon>
        <taxon>Dikarya</taxon>
        <taxon>Ascomycota</taxon>
        <taxon>Pezizomycotina</taxon>
        <taxon>Eurotiomycetes</taxon>
        <taxon>Eurotiomycetidae</taxon>
        <taxon>Eurotiales</taxon>
        <taxon>Aspergillaceae</taxon>
        <taxon>Aspergillus</taxon>
        <taxon>Aspergillus subgen. Circumdati</taxon>
    </lineage>
</organism>
<accession>A0A5N6GZH1</accession>
<reference evidence="1" key="1">
    <citation type="submission" date="2019-04" db="EMBL/GenBank/DDBJ databases">
        <title>Friends and foes A comparative genomics study of 23 Aspergillus species from section Flavi.</title>
        <authorList>
            <consortium name="DOE Joint Genome Institute"/>
            <person name="Kjaerbolling I."/>
            <person name="Vesth T."/>
            <person name="Frisvad J.C."/>
            <person name="Nybo J.L."/>
            <person name="Theobald S."/>
            <person name="Kildgaard S."/>
            <person name="Isbrandt T."/>
            <person name="Kuo A."/>
            <person name="Sato A."/>
            <person name="Lyhne E.K."/>
            <person name="Kogle M.E."/>
            <person name="Wiebenga A."/>
            <person name="Kun R.S."/>
            <person name="Lubbers R.J."/>
            <person name="Makela M.R."/>
            <person name="Barry K."/>
            <person name="Chovatia M."/>
            <person name="Clum A."/>
            <person name="Daum C."/>
            <person name="Haridas S."/>
            <person name="He G."/>
            <person name="LaButti K."/>
            <person name="Lipzen A."/>
            <person name="Mondo S."/>
            <person name="Riley R."/>
            <person name="Salamov A."/>
            <person name="Simmons B.A."/>
            <person name="Magnuson J.K."/>
            <person name="Henrissat B."/>
            <person name="Mortensen U.H."/>
            <person name="Larsen T.O."/>
            <person name="Devries R.P."/>
            <person name="Grigoriev I.V."/>
            <person name="Machida M."/>
            <person name="Baker S.E."/>
            <person name="Andersen M.R."/>
        </authorList>
    </citation>
    <scope>NUCLEOTIDE SEQUENCE [LARGE SCALE GENOMIC DNA]</scope>
    <source>
        <strain evidence="1">CBS 121.62</strain>
    </source>
</reference>
<dbReference type="EMBL" id="ML734587">
    <property type="protein sequence ID" value="KAB8247672.1"/>
    <property type="molecule type" value="Genomic_DNA"/>
</dbReference>
<gene>
    <name evidence="1" type="ORF">BDV35DRAFT_350418</name>
</gene>
<protein>
    <submittedName>
        <fullName evidence="1">Uncharacterized protein</fullName>
    </submittedName>
</protein>
<sequence>MHYAVRNKDKKLPKTKELHQQTLDLWFDFTADPENGFQHYKTVPGCLPPSHDMVKAFIRWRVRRDSSVVLEKLPKLKSPKQTEKRYTVSVLVYLSSKANTDSTWMRYSE</sequence>
<proteinExistence type="predicted"/>
<dbReference type="Proteomes" id="UP000325434">
    <property type="component" value="Unassembled WGS sequence"/>
</dbReference>
<name>A0A5N6GZH1_ASPFL</name>
<dbReference type="VEuPathDB" id="FungiDB:F9C07_2230631"/>
<dbReference type="AlphaFoldDB" id="A0A5N6GZH1"/>
<evidence type="ECO:0000313" key="1">
    <source>
        <dbReference type="EMBL" id="KAB8247672.1"/>
    </source>
</evidence>
<dbReference type="VEuPathDB" id="FungiDB:AFLA_006946"/>